<feature type="non-terminal residue" evidence="2">
    <location>
        <position position="1"/>
    </location>
</feature>
<sequence length="954" mass="97745">RAETSPSSMTKEDAAPAGGRGQGKKRKNRAKSAHYVPPGRQVAAAAIAPDATSDVGSMSKKAKHAACDPSPAPVATKPVVTSRGAINLRSNAPVTPSVPVSADQYDGTSSSGKSKSKKKKRKKAGTSGDASDISPGENSSVTESPMKVARRLNAAAIGSSTSTPLTASAKSLPRVSTNKPTPPSGGPLAPVHPKGGTKAVAQLSNDMSPNVPDKQGGHTSAKVRPTPPPGAQGTPPANLSLPSLPSKSSLAKKRKKANRAAAAAAKQLNQGPDVATDSPTTGTPEVSSSPSNPVEPSHVTTKSSLAAGRAFAKALKAVATVPSDTEQLPSMVVATSTLVVVADSINASPVRAPPQPVERPVRNSNIATSGRHVSTPPNAPNPVVSKQARTSNAITSDTPAGTIKTSVPCTVVSSISSSATSAKFTPETPTVDSESTSEPAPLAKGHDSSGPGDKVMTKPTEPSVHNETLPSPGRKTTPAKSPSNSTTPASTTPRVDAKPCDVVTLPSAVAPDILKPAATPEATTTQMPSTNASRVASTSAPVPPATSPTKHPVLQPTSAPLSPLMDPEATHFPPNATTPKQSTPVPDIAPSVDTTTPRSALSEPLVRSSSPSVSREQTTVAASPSEPCPTKAPSPVVTPAGWSVPPAAPTIASPTPPTVVNTGSTITRAPRTQDPPSPVSPAFRSHRNVDLIPTTIPTPRPQPQSTPATPLAASIPRRLHAPSVATTTTPASSAPSSIVGVAPRPASTRQAPPPLFPQPPSMLPSHVPSPVAPSTPSWTVTSFGTTPSPSASLSSNLSTRVACSPLSTWFLSSGQANFIRQSNAALSTKPKEYSSAISTPAISAEEKAFYAHLASTHWRSWYTATSVAPDSVLDPPLPHVPTDVQVKIDAVNPTKLPPSIQQECDLPSSFDRMMAALSREKAASSSFERQMIQVLQGKTMSGQPFEEAYRSILD</sequence>
<feature type="compositionally biased region" description="Low complexity" evidence="1">
    <location>
        <begin position="475"/>
        <end position="493"/>
    </location>
</feature>
<reference evidence="2" key="1">
    <citation type="submission" date="2013-12" db="EMBL/GenBank/DDBJ databases">
        <title>The Genome Sequence of Aphanomyces astaci APO3.</title>
        <authorList>
            <consortium name="The Broad Institute Genomics Platform"/>
            <person name="Russ C."/>
            <person name="Tyler B."/>
            <person name="van West P."/>
            <person name="Dieguez-Uribeondo J."/>
            <person name="Young S.K."/>
            <person name="Zeng Q."/>
            <person name="Gargeya S."/>
            <person name="Fitzgerald M."/>
            <person name="Abouelleil A."/>
            <person name="Alvarado L."/>
            <person name="Chapman S.B."/>
            <person name="Gainer-Dewar J."/>
            <person name="Goldberg J."/>
            <person name="Griggs A."/>
            <person name="Gujja S."/>
            <person name="Hansen M."/>
            <person name="Howarth C."/>
            <person name="Imamovic A."/>
            <person name="Ireland A."/>
            <person name="Larimer J."/>
            <person name="McCowan C."/>
            <person name="Murphy C."/>
            <person name="Pearson M."/>
            <person name="Poon T.W."/>
            <person name="Priest M."/>
            <person name="Roberts A."/>
            <person name="Saif S."/>
            <person name="Shea T."/>
            <person name="Sykes S."/>
            <person name="Wortman J."/>
            <person name="Nusbaum C."/>
            <person name="Birren B."/>
        </authorList>
    </citation>
    <scope>NUCLEOTIDE SEQUENCE [LARGE SCALE GENOMIC DNA]</scope>
    <source>
        <strain evidence="2">APO3</strain>
    </source>
</reference>
<feature type="compositionally biased region" description="Polar residues" evidence="1">
    <location>
        <begin position="521"/>
        <end position="531"/>
    </location>
</feature>
<dbReference type="EMBL" id="KI913131">
    <property type="protein sequence ID" value="ETV78102.1"/>
    <property type="molecule type" value="Genomic_DNA"/>
</dbReference>
<feature type="region of interest" description="Disordered" evidence="1">
    <location>
        <begin position="1"/>
        <end position="303"/>
    </location>
</feature>
<feature type="compositionally biased region" description="Low complexity" evidence="1">
    <location>
        <begin position="231"/>
        <end position="249"/>
    </location>
</feature>
<dbReference type="VEuPathDB" id="FungiDB:H257_08308"/>
<feature type="compositionally biased region" description="Low complexity" evidence="1">
    <location>
        <begin position="405"/>
        <end position="421"/>
    </location>
</feature>
<evidence type="ECO:0000256" key="1">
    <source>
        <dbReference type="SAM" id="MobiDB-lite"/>
    </source>
</evidence>
<feature type="compositionally biased region" description="Polar residues" evidence="1">
    <location>
        <begin position="575"/>
        <end position="584"/>
    </location>
</feature>
<name>W4GEJ4_APHAT</name>
<feature type="compositionally biased region" description="Low complexity" evidence="1">
    <location>
        <begin position="721"/>
        <end position="737"/>
    </location>
</feature>
<dbReference type="GeneID" id="20810304"/>
<feature type="compositionally biased region" description="Pro residues" evidence="1">
    <location>
        <begin position="751"/>
        <end position="760"/>
    </location>
</feature>
<dbReference type="AlphaFoldDB" id="W4GEJ4"/>
<accession>W4GEJ4</accession>
<feature type="compositionally biased region" description="Low complexity" evidence="1">
    <location>
        <begin position="601"/>
        <end position="616"/>
    </location>
</feature>
<feature type="compositionally biased region" description="Polar residues" evidence="1">
    <location>
        <begin position="158"/>
        <end position="179"/>
    </location>
</feature>
<proteinExistence type="predicted"/>
<feature type="compositionally biased region" description="Polar residues" evidence="1">
    <location>
        <begin position="387"/>
        <end position="399"/>
    </location>
</feature>
<organism evidence="2">
    <name type="scientific">Aphanomyces astaci</name>
    <name type="common">Crayfish plague agent</name>
    <dbReference type="NCBI Taxonomy" id="112090"/>
    <lineage>
        <taxon>Eukaryota</taxon>
        <taxon>Sar</taxon>
        <taxon>Stramenopiles</taxon>
        <taxon>Oomycota</taxon>
        <taxon>Saprolegniomycetes</taxon>
        <taxon>Saprolegniales</taxon>
        <taxon>Verrucalvaceae</taxon>
        <taxon>Aphanomyces</taxon>
    </lineage>
</organism>
<gene>
    <name evidence="2" type="ORF">H257_08308</name>
</gene>
<feature type="compositionally biased region" description="Low complexity" evidence="1">
    <location>
        <begin position="284"/>
        <end position="297"/>
    </location>
</feature>
<feature type="compositionally biased region" description="Polar residues" evidence="1">
    <location>
        <begin position="427"/>
        <end position="438"/>
    </location>
</feature>
<feature type="compositionally biased region" description="Low complexity" evidence="1">
    <location>
        <begin position="643"/>
        <end position="653"/>
    </location>
</feature>
<feature type="compositionally biased region" description="Basic residues" evidence="1">
    <location>
        <begin position="114"/>
        <end position="124"/>
    </location>
</feature>
<dbReference type="RefSeq" id="XP_009832439.1">
    <property type="nucleotide sequence ID" value="XM_009834137.1"/>
</dbReference>
<feature type="region of interest" description="Disordered" evidence="1">
    <location>
        <begin position="348"/>
        <end position="760"/>
    </location>
</feature>
<dbReference type="OrthoDB" id="79932at2759"/>
<feature type="compositionally biased region" description="Polar residues" evidence="1">
    <location>
        <begin position="362"/>
        <end position="376"/>
    </location>
</feature>
<evidence type="ECO:0000313" key="2">
    <source>
        <dbReference type="EMBL" id="ETV78102.1"/>
    </source>
</evidence>
<protein>
    <submittedName>
        <fullName evidence="2">Uncharacterized protein</fullName>
    </submittedName>
</protein>
<feature type="compositionally biased region" description="Basic residues" evidence="1">
    <location>
        <begin position="22"/>
        <end position="32"/>
    </location>
</feature>